<evidence type="ECO:0000313" key="2">
    <source>
        <dbReference type="Proteomes" id="UP000294593"/>
    </source>
</evidence>
<keyword evidence="2" id="KW-1185">Reference proteome</keyword>
<comment type="caution">
    <text evidence="1">The sequence shown here is derived from an EMBL/GenBank/DDBJ whole genome shotgun (WGS) entry which is preliminary data.</text>
</comment>
<dbReference type="EMBL" id="SNXW01000037">
    <property type="protein sequence ID" value="TDP76085.1"/>
    <property type="molecule type" value="Genomic_DNA"/>
</dbReference>
<sequence length="202" mass="23092">MRPSITVGSTRTPTWALGQPYKGSVAMNETQRQVIRAFREHRVRYLVVGGQAMRSYGIDRRTQDLDLWVARDMANAQAITRFMRQVQNLPPLDRLQQPNFKFTVGHPGQPDVDILTSVAGDPQFDVYFGRSDRRLIDGLRLPVINPSDLLLVKQASAVKMEEDQHDPALEQVDRQMAQRTAEKERRDIMLLNLYINNLPAPL</sequence>
<name>A0A4V3CU51_9BURK</name>
<protein>
    <recommendedName>
        <fullName evidence="3">Nucleotidyltransferase AbiEii toxin of type IV toxin-antitoxin system</fullName>
    </recommendedName>
</protein>
<evidence type="ECO:0008006" key="3">
    <source>
        <dbReference type="Google" id="ProtNLM"/>
    </source>
</evidence>
<gene>
    <name evidence="1" type="ORF">EV672_1371</name>
</gene>
<dbReference type="Proteomes" id="UP000294593">
    <property type="component" value="Unassembled WGS sequence"/>
</dbReference>
<evidence type="ECO:0000313" key="1">
    <source>
        <dbReference type="EMBL" id="TDP76085.1"/>
    </source>
</evidence>
<proteinExistence type="predicted"/>
<dbReference type="AlphaFoldDB" id="A0A4V3CU51"/>
<dbReference type="SUPFAM" id="SSF81301">
    <property type="entry name" value="Nucleotidyltransferase"/>
    <property type="match status" value="1"/>
</dbReference>
<accession>A0A4V3CU51</accession>
<organism evidence="1 2">
    <name type="scientific">Aquabacterium commune</name>
    <dbReference type="NCBI Taxonomy" id="70586"/>
    <lineage>
        <taxon>Bacteria</taxon>
        <taxon>Pseudomonadati</taxon>
        <taxon>Pseudomonadota</taxon>
        <taxon>Betaproteobacteria</taxon>
        <taxon>Burkholderiales</taxon>
        <taxon>Aquabacterium</taxon>
    </lineage>
</organism>
<dbReference type="InterPro" id="IPR043519">
    <property type="entry name" value="NT_sf"/>
</dbReference>
<reference evidence="1 2" key="1">
    <citation type="submission" date="2019-03" db="EMBL/GenBank/DDBJ databases">
        <title>Genomic Encyclopedia of Type Strains, Phase IV (KMG-IV): sequencing the most valuable type-strain genomes for metagenomic binning, comparative biology and taxonomic classification.</title>
        <authorList>
            <person name="Goeker M."/>
        </authorList>
    </citation>
    <scope>NUCLEOTIDE SEQUENCE [LARGE SCALE GENOMIC DNA]</scope>
    <source>
        <strain evidence="1 2">DSM 11901</strain>
    </source>
</reference>
<dbReference type="Gene3D" id="3.30.460.40">
    <property type="match status" value="1"/>
</dbReference>